<dbReference type="EMBL" id="FTLG01000051">
    <property type="protein sequence ID" value="SIP72381.1"/>
    <property type="molecule type" value="Genomic_DNA"/>
</dbReference>
<sequence length="71" mass="7680">MDAQLATTSGNISPKSVNFSLGIGEILSVFAIQFMQHLNMCVLVVNGIGQLLDLSYLVVIDAELFLIPRTV</sequence>
<dbReference type="Proteomes" id="UP000196435">
    <property type="component" value="Unassembled WGS sequence"/>
</dbReference>
<evidence type="ECO:0000313" key="2">
    <source>
        <dbReference type="Proteomes" id="UP000196435"/>
    </source>
</evidence>
<organism evidence="1 2">
    <name type="scientific">Xenorhabdus innexi</name>
    <dbReference type="NCBI Taxonomy" id="290109"/>
    <lineage>
        <taxon>Bacteria</taxon>
        <taxon>Pseudomonadati</taxon>
        <taxon>Pseudomonadota</taxon>
        <taxon>Gammaproteobacteria</taxon>
        <taxon>Enterobacterales</taxon>
        <taxon>Morganellaceae</taxon>
        <taxon>Xenorhabdus</taxon>
    </lineage>
</organism>
<protein>
    <submittedName>
        <fullName evidence="1">Uncharacterized protein</fullName>
    </submittedName>
</protein>
<name>A0A1N6MU90_9GAMM</name>
<dbReference type="AlphaFoldDB" id="A0A1N6MU90"/>
<accession>A0A1N6MU90</accession>
<proteinExistence type="predicted"/>
<reference evidence="2" key="1">
    <citation type="submission" date="2016-12" db="EMBL/GenBank/DDBJ databases">
        <authorList>
            <person name="Gaudriault S."/>
        </authorList>
    </citation>
    <scope>NUCLEOTIDE SEQUENCE [LARGE SCALE GENOMIC DNA]</scope>
    <source>
        <strain evidence="2">HGB1681 (deposited as PTA-6826 in the American Type Culture Collection)</strain>
    </source>
</reference>
<gene>
    <name evidence="1" type="ORF">XIS1_1440008</name>
</gene>
<evidence type="ECO:0000313" key="1">
    <source>
        <dbReference type="EMBL" id="SIP72381.1"/>
    </source>
</evidence>